<feature type="non-terminal residue" evidence="1">
    <location>
        <position position="1"/>
    </location>
</feature>
<protein>
    <recommendedName>
        <fullName evidence="2">Methyltransferase domain-containing protein</fullName>
    </recommendedName>
</protein>
<sequence length="83" mass="9664">YYGIDNNPECCERIDKALTKANFPHKIICADTKKIEKIDFTDRIDFAFLDGEHTTEAVMHEVELIYPLLDVMGRSYIFIHDIV</sequence>
<accession>X0XZG4</accession>
<evidence type="ECO:0000313" key="1">
    <source>
        <dbReference type="EMBL" id="GAG41938.1"/>
    </source>
</evidence>
<name>X0XZG4_9ZZZZ</name>
<reference evidence="1" key="1">
    <citation type="journal article" date="2014" name="Front. Microbiol.">
        <title>High frequency of phylogenetically diverse reductive dehalogenase-homologous genes in deep subseafloor sedimentary metagenomes.</title>
        <authorList>
            <person name="Kawai M."/>
            <person name="Futagami T."/>
            <person name="Toyoda A."/>
            <person name="Takaki Y."/>
            <person name="Nishi S."/>
            <person name="Hori S."/>
            <person name="Arai W."/>
            <person name="Tsubouchi T."/>
            <person name="Morono Y."/>
            <person name="Uchiyama I."/>
            <person name="Ito T."/>
            <person name="Fujiyama A."/>
            <person name="Inagaki F."/>
            <person name="Takami H."/>
        </authorList>
    </citation>
    <scope>NUCLEOTIDE SEQUENCE</scope>
    <source>
        <strain evidence="1">Expedition CK06-06</strain>
    </source>
</reference>
<dbReference type="EMBL" id="BARS01058781">
    <property type="protein sequence ID" value="GAG41938.1"/>
    <property type="molecule type" value="Genomic_DNA"/>
</dbReference>
<comment type="caution">
    <text evidence="1">The sequence shown here is derived from an EMBL/GenBank/DDBJ whole genome shotgun (WGS) entry which is preliminary data.</text>
</comment>
<dbReference type="InterPro" id="IPR029063">
    <property type="entry name" value="SAM-dependent_MTases_sf"/>
</dbReference>
<evidence type="ECO:0008006" key="2">
    <source>
        <dbReference type="Google" id="ProtNLM"/>
    </source>
</evidence>
<feature type="non-terminal residue" evidence="1">
    <location>
        <position position="83"/>
    </location>
</feature>
<dbReference type="Pfam" id="PF13578">
    <property type="entry name" value="Methyltransf_24"/>
    <property type="match status" value="1"/>
</dbReference>
<proteinExistence type="predicted"/>
<gene>
    <name evidence="1" type="ORF">S01H1_85530</name>
</gene>
<dbReference type="Gene3D" id="3.40.50.150">
    <property type="entry name" value="Vaccinia Virus protein VP39"/>
    <property type="match status" value="1"/>
</dbReference>
<organism evidence="1">
    <name type="scientific">marine sediment metagenome</name>
    <dbReference type="NCBI Taxonomy" id="412755"/>
    <lineage>
        <taxon>unclassified sequences</taxon>
        <taxon>metagenomes</taxon>
        <taxon>ecological metagenomes</taxon>
    </lineage>
</organism>
<dbReference type="AlphaFoldDB" id="X0XZG4"/>